<keyword evidence="4" id="KW-0808">Transferase</keyword>
<name>A0AA37WD17_9BACT</name>
<dbReference type="InterPro" id="IPR003594">
    <property type="entry name" value="HATPase_dom"/>
</dbReference>
<dbReference type="Gene3D" id="1.25.40.10">
    <property type="entry name" value="Tetratricopeptide repeat domain"/>
    <property type="match status" value="2"/>
</dbReference>
<evidence type="ECO:0000256" key="8">
    <source>
        <dbReference type="PROSITE-ProRule" id="PRU00339"/>
    </source>
</evidence>
<evidence type="ECO:0000256" key="7">
    <source>
        <dbReference type="ARBA" id="ARBA00022840"/>
    </source>
</evidence>
<evidence type="ECO:0000256" key="2">
    <source>
        <dbReference type="ARBA" id="ARBA00012438"/>
    </source>
</evidence>
<dbReference type="InterPro" id="IPR036890">
    <property type="entry name" value="HATPase_C_sf"/>
</dbReference>
<keyword evidence="5" id="KW-0547">Nucleotide-binding</keyword>
<keyword evidence="9" id="KW-0812">Transmembrane</keyword>
<keyword evidence="6" id="KW-0418">Kinase</keyword>
<feature type="transmembrane region" description="Helical" evidence="9">
    <location>
        <begin position="390"/>
        <end position="411"/>
    </location>
</feature>
<evidence type="ECO:0000313" key="11">
    <source>
        <dbReference type="EMBL" id="GLR17456.1"/>
    </source>
</evidence>
<dbReference type="InterPro" id="IPR011990">
    <property type="entry name" value="TPR-like_helical_dom_sf"/>
</dbReference>
<keyword evidence="9" id="KW-1133">Transmembrane helix</keyword>
<comment type="caution">
    <text evidence="11">The sequence shown here is derived from an EMBL/GenBank/DDBJ whole genome shotgun (WGS) entry which is preliminary data.</text>
</comment>
<reference evidence="11" key="2">
    <citation type="submission" date="2023-01" db="EMBL/GenBank/DDBJ databases">
        <title>Draft genome sequence of Portibacter lacus strain NBRC 108769.</title>
        <authorList>
            <person name="Sun Q."/>
            <person name="Mori K."/>
        </authorList>
    </citation>
    <scope>NUCLEOTIDE SEQUENCE</scope>
    <source>
        <strain evidence="11">NBRC 108769</strain>
    </source>
</reference>
<dbReference type="SMART" id="SM00028">
    <property type="entry name" value="TPR"/>
    <property type="match status" value="5"/>
</dbReference>
<evidence type="ECO:0000256" key="1">
    <source>
        <dbReference type="ARBA" id="ARBA00000085"/>
    </source>
</evidence>
<evidence type="ECO:0000256" key="9">
    <source>
        <dbReference type="SAM" id="Phobius"/>
    </source>
</evidence>
<sequence>MKTLIKLRTIISFYILFIVITNLGGQSFAIEDVTRLPMDSTIAWMENNYTIDSNDFHNIALLALQKAHKTEDDHTIGDIHTNLSNWHGYLYKFGSDSIIYHGEKALEHYKLAGNQKKIADTYKNISIDYMNNNSYDNAEEVLFEAIAIFEELEDEQGLAGCYKNLSSMFRVLEEPEKSIKYANLAIPIFVQELDYYNHSITLFNLIISHRLLKNYDDAYEAADACIKMVDEHVPSEVFIKSRAYSYRSEISKDKGDYDEMLSDAMEAWKIVEAKIGIEGAASYRTEIGDAYRLKGDYKAALDHLLAGVIAIEKRGMDQIWDQYFHLADTYKNLGNYEKAYEYQEKSIAAKDKMINDKITNLESEAVIKYETGKKDQALLVQESQLKQKTIIQWLSIGAAAILAAFLFVLYFNYRKNKVITAELAIKNQENELLLKEIHHRVKNNLQTISSLLNMQSKSIDDSAAFDAIKESKNRVASMALIHQTLYQGENLASIEMRNYFTIMGEAIIDGFGEKAENVTLEVEMNEIELDVDEAIPIGLITNELITNSIKYAFPEKQKGVISISMKTLPDKSYQLVIADNGVSDGNIEEVKGTGFGSILINLLTAQLGGKLDVLKENGTSAIIQFPPQIKSAV</sequence>
<dbReference type="EMBL" id="BSOH01000011">
    <property type="protein sequence ID" value="GLR17456.1"/>
    <property type="molecule type" value="Genomic_DNA"/>
</dbReference>
<keyword evidence="3" id="KW-0597">Phosphoprotein</keyword>
<evidence type="ECO:0000256" key="6">
    <source>
        <dbReference type="ARBA" id="ARBA00022777"/>
    </source>
</evidence>
<keyword evidence="8" id="KW-0802">TPR repeat</keyword>
<dbReference type="PANTHER" id="PTHR41523">
    <property type="entry name" value="TWO-COMPONENT SYSTEM SENSOR PROTEIN"/>
    <property type="match status" value="1"/>
</dbReference>
<feature type="repeat" description="TPR" evidence="8">
    <location>
        <begin position="320"/>
        <end position="353"/>
    </location>
</feature>
<dbReference type="GO" id="GO:0005524">
    <property type="term" value="F:ATP binding"/>
    <property type="evidence" value="ECO:0007669"/>
    <property type="project" value="UniProtKB-KW"/>
</dbReference>
<dbReference type="InterPro" id="IPR019734">
    <property type="entry name" value="TPR_rpt"/>
</dbReference>
<dbReference type="GO" id="GO:0004673">
    <property type="term" value="F:protein histidine kinase activity"/>
    <property type="evidence" value="ECO:0007669"/>
    <property type="project" value="UniProtKB-EC"/>
</dbReference>
<dbReference type="PANTHER" id="PTHR41523:SF8">
    <property type="entry name" value="ETHYLENE RESPONSE SENSOR PROTEIN"/>
    <property type="match status" value="1"/>
</dbReference>
<dbReference type="Pfam" id="PF07568">
    <property type="entry name" value="HisKA_2"/>
    <property type="match status" value="1"/>
</dbReference>
<dbReference type="RefSeq" id="WP_235294163.1">
    <property type="nucleotide sequence ID" value="NZ_BSOH01000011.1"/>
</dbReference>
<dbReference type="Gene3D" id="3.30.450.20">
    <property type="entry name" value="PAS domain"/>
    <property type="match status" value="1"/>
</dbReference>
<organism evidence="11 12">
    <name type="scientific">Portibacter lacus</name>
    <dbReference type="NCBI Taxonomy" id="1099794"/>
    <lineage>
        <taxon>Bacteria</taxon>
        <taxon>Pseudomonadati</taxon>
        <taxon>Bacteroidota</taxon>
        <taxon>Saprospiria</taxon>
        <taxon>Saprospirales</taxon>
        <taxon>Haliscomenobacteraceae</taxon>
        <taxon>Portibacter</taxon>
    </lineage>
</organism>
<reference evidence="11" key="1">
    <citation type="journal article" date="2014" name="Int. J. Syst. Evol. Microbiol.">
        <title>Complete genome sequence of Corynebacterium casei LMG S-19264T (=DSM 44701T), isolated from a smear-ripened cheese.</title>
        <authorList>
            <consortium name="US DOE Joint Genome Institute (JGI-PGF)"/>
            <person name="Walter F."/>
            <person name="Albersmeier A."/>
            <person name="Kalinowski J."/>
            <person name="Ruckert C."/>
        </authorList>
    </citation>
    <scope>NUCLEOTIDE SEQUENCE</scope>
    <source>
        <strain evidence="11">NBRC 108769</strain>
    </source>
</reference>
<accession>A0AA37WD17</accession>
<keyword evidence="12" id="KW-1185">Reference proteome</keyword>
<dbReference type="Pfam" id="PF02518">
    <property type="entry name" value="HATPase_c"/>
    <property type="match status" value="1"/>
</dbReference>
<dbReference type="EC" id="2.7.13.3" evidence="2"/>
<evidence type="ECO:0000313" key="12">
    <source>
        <dbReference type="Proteomes" id="UP001156666"/>
    </source>
</evidence>
<proteinExistence type="predicted"/>
<dbReference type="Proteomes" id="UP001156666">
    <property type="component" value="Unassembled WGS sequence"/>
</dbReference>
<protein>
    <recommendedName>
        <fullName evidence="2">histidine kinase</fullName>
        <ecNumber evidence="2">2.7.13.3</ecNumber>
    </recommendedName>
</protein>
<gene>
    <name evidence="11" type="ORF">GCM10007940_20710</name>
</gene>
<dbReference type="SUPFAM" id="SSF48452">
    <property type="entry name" value="TPR-like"/>
    <property type="match status" value="2"/>
</dbReference>
<evidence type="ECO:0000256" key="5">
    <source>
        <dbReference type="ARBA" id="ARBA00022741"/>
    </source>
</evidence>
<evidence type="ECO:0000256" key="4">
    <source>
        <dbReference type="ARBA" id="ARBA00022679"/>
    </source>
</evidence>
<evidence type="ECO:0000256" key="3">
    <source>
        <dbReference type="ARBA" id="ARBA00022553"/>
    </source>
</evidence>
<comment type="catalytic activity">
    <reaction evidence="1">
        <text>ATP + protein L-histidine = ADP + protein N-phospho-L-histidine.</text>
        <dbReference type="EC" id="2.7.13.3"/>
    </reaction>
</comment>
<dbReference type="SUPFAM" id="SSF55874">
    <property type="entry name" value="ATPase domain of HSP90 chaperone/DNA topoisomerase II/histidine kinase"/>
    <property type="match status" value="1"/>
</dbReference>
<evidence type="ECO:0000259" key="10">
    <source>
        <dbReference type="SMART" id="SM00387"/>
    </source>
</evidence>
<dbReference type="AlphaFoldDB" id="A0AA37WD17"/>
<feature type="domain" description="Histidine kinase/HSP90-like ATPase" evidence="10">
    <location>
        <begin position="532"/>
        <end position="629"/>
    </location>
</feature>
<dbReference type="InterPro" id="IPR011495">
    <property type="entry name" value="Sig_transdc_His_kin_sub2_dim/P"/>
</dbReference>
<keyword evidence="9" id="KW-0472">Membrane</keyword>
<dbReference type="PROSITE" id="PS50005">
    <property type="entry name" value="TPR"/>
    <property type="match status" value="1"/>
</dbReference>
<dbReference type="Gene3D" id="3.30.565.10">
    <property type="entry name" value="Histidine kinase-like ATPase, C-terminal domain"/>
    <property type="match status" value="1"/>
</dbReference>
<keyword evidence="7" id="KW-0067">ATP-binding</keyword>
<dbReference type="SMART" id="SM00387">
    <property type="entry name" value="HATPase_c"/>
    <property type="match status" value="1"/>
</dbReference>